<feature type="domain" description="SH3b" evidence="1">
    <location>
        <begin position="44"/>
        <end position="109"/>
    </location>
</feature>
<dbReference type="PROSITE" id="PS51781">
    <property type="entry name" value="SH3B"/>
    <property type="match status" value="1"/>
</dbReference>
<comment type="caution">
    <text evidence="2">The sequence shown here is derived from an EMBL/GenBank/DDBJ whole genome shotgun (WGS) entry which is preliminary data.</text>
</comment>
<dbReference type="EMBL" id="JBJHZX010000001">
    <property type="protein sequence ID" value="MFL0194005.1"/>
    <property type="molecule type" value="Genomic_DNA"/>
</dbReference>
<gene>
    <name evidence="2" type="ORF">ACJDU8_00140</name>
</gene>
<dbReference type="Gene3D" id="2.30.30.40">
    <property type="entry name" value="SH3 Domains"/>
    <property type="match status" value="1"/>
</dbReference>
<name>A0ABW8SDC4_9CLOT</name>
<keyword evidence="3" id="KW-1185">Reference proteome</keyword>
<accession>A0ABW8SDC4</accession>
<proteinExistence type="predicted"/>
<dbReference type="RefSeq" id="WP_406790130.1">
    <property type="nucleotide sequence ID" value="NZ_JBJHZX010000001.1"/>
</dbReference>
<dbReference type="SMART" id="SM00287">
    <property type="entry name" value="SH3b"/>
    <property type="match status" value="1"/>
</dbReference>
<dbReference type="InterPro" id="IPR003646">
    <property type="entry name" value="SH3-like_bac-type"/>
</dbReference>
<organism evidence="2 3">
    <name type="scientific">Candidatus Clostridium eludens</name>
    <dbReference type="NCBI Taxonomy" id="3381663"/>
    <lineage>
        <taxon>Bacteria</taxon>
        <taxon>Bacillati</taxon>
        <taxon>Bacillota</taxon>
        <taxon>Clostridia</taxon>
        <taxon>Eubacteriales</taxon>
        <taxon>Clostridiaceae</taxon>
        <taxon>Clostridium</taxon>
    </lineage>
</organism>
<evidence type="ECO:0000313" key="2">
    <source>
        <dbReference type="EMBL" id="MFL0194005.1"/>
    </source>
</evidence>
<evidence type="ECO:0000259" key="1">
    <source>
        <dbReference type="PROSITE" id="PS51781"/>
    </source>
</evidence>
<sequence>MRKKFVIINILILSFILLVPNMVTAPTNVRNVGGSNKIAHSDLIPAFYCVNNSINIRSEPNTSSAVLGSLYYGDVVDIDDTDYYYNSFIKIHHNGIIGYVHAAYLDSVE</sequence>
<dbReference type="Proteomes" id="UP001623660">
    <property type="component" value="Unassembled WGS sequence"/>
</dbReference>
<evidence type="ECO:0000313" key="3">
    <source>
        <dbReference type="Proteomes" id="UP001623660"/>
    </source>
</evidence>
<dbReference type="Pfam" id="PF08239">
    <property type="entry name" value="SH3_3"/>
    <property type="match status" value="1"/>
</dbReference>
<reference evidence="2 3" key="1">
    <citation type="submission" date="2024-11" db="EMBL/GenBank/DDBJ databases">
        <authorList>
            <person name="Heng Y.C."/>
            <person name="Lim A.C.H."/>
            <person name="Lee J.K.Y."/>
            <person name="Kittelmann S."/>
        </authorList>
    </citation>
    <scope>NUCLEOTIDE SEQUENCE [LARGE SCALE GENOMIC DNA]</scope>
    <source>
        <strain evidence="2 3">WILCCON 0269</strain>
    </source>
</reference>
<protein>
    <submittedName>
        <fullName evidence="2">SH3 domain-containing protein</fullName>
    </submittedName>
</protein>